<proteinExistence type="predicted"/>
<dbReference type="Gramene" id="TKW09700">
    <property type="protein sequence ID" value="TKW09700"/>
    <property type="gene ID" value="SEVIR_6G120050v2"/>
</dbReference>
<keyword evidence="3" id="KW-1185">Reference proteome</keyword>
<dbReference type="Proteomes" id="UP000298652">
    <property type="component" value="Chromosome 6"/>
</dbReference>
<keyword evidence="1" id="KW-0732">Signal</keyword>
<feature type="signal peptide" evidence="1">
    <location>
        <begin position="1"/>
        <end position="22"/>
    </location>
</feature>
<feature type="chain" id="PRO_5021030839" evidence="1">
    <location>
        <begin position="23"/>
        <end position="49"/>
    </location>
</feature>
<name>A0A4U6U2D1_SETVI</name>
<accession>A0A4U6U2D1</accession>
<dbReference type="EMBL" id="CM016557">
    <property type="protein sequence ID" value="TKW09700.1"/>
    <property type="molecule type" value="Genomic_DNA"/>
</dbReference>
<evidence type="ECO:0000313" key="2">
    <source>
        <dbReference type="EMBL" id="TKW09700.1"/>
    </source>
</evidence>
<gene>
    <name evidence="2" type="ORF">SEVIR_6G120050v2</name>
</gene>
<evidence type="ECO:0000256" key="1">
    <source>
        <dbReference type="SAM" id="SignalP"/>
    </source>
</evidence>
<protein>
    <submittedName>
        <fullName evidence="2">Uncharacterized protein</fullName>
    </submittedName>
</protein>
<organism evidence="2 3">
    <name type="scientific">Setaria viridis</name>
    <name type="common">Green bristlegrass</name>
    <name type="synonym">Setaria italica subsp. viridis</name>
    <dbReference type="NCBI Taxonomy" id="4556"/>
    <lineage>
        <taxon>Eukaryota</taxon>
        <taxon>Viridiplantae</taxon>
        <taxon>Streptophyta</taxon>
        <taxon>Embryophyta</taxon>
        <taxon>Tracheophyta</taxon>
        <taxon>Spermatophyta</taxon>
        <taxon>Magnoliopsida</taxon>
        <taxon>Liliopsida</taxon>
        <taxon>Poales</taxon>
        <taxon>Poaceae</taxon>
        <taxon>PACMAD clade</taxon>
        <taxon>Panicoideae</taxon>
        <taxon>Panicodae</taxon>
        <taxon>Paniceae</taxon>
        <taxon>Cenchrinae</taxon>
        <taxon>Setaria</taxon>
    </lineage>
</organism>
<sequence>MVGISILLLASLLLELSRRFLAIYPRGYNLFDGKQEPKISNQSLQSEGD</sequence>
<evidence type="ECO:0000313" key="3">
    <source>
        <dbReference type="Proteomes" id="UP000298652"/>
    </source>
</evidence>
<dbReference type="AlphaFoldDB" id="A0A4U6U2D1"/>
<reference evidence="2" key="1">
    <citation type="submission" date="2019-03" db="EMBL/GenBank/DDBJ databases">
        <title>WGS assembly of Setaria viridis.</title>
        <authorList>
            <person name="Huang P."/>
            <person name="Jenkins J."/>
            <person name="Grimwood J."/>
            <person name="Barry K."/>
            <person name="Healey A."/>
            <person name="Mamidi S."/>
            <person name="Sreedasyam A."/>
            <person name="Shu S."/>
            <person name="Feldman M."/>
            <person name="Wu J."/>
            <person name="Yu Y."/>
            <person name="Chen C."/>
            <person name="Johnson J."/>
            <person name="Rokhsar D."/>
            <person name="Baxter I."/>
            <person name="Schmutz J."/>
            <person name="Brutnell T."/>
            <person name="Kellogg E."/>
        </authorList>
    </citation>
    <scope>NUCLEOTIDE SEQUENCE [LARGE SCALE GENOMIC DNA]</scope>
</reference>